<evidence type="ECO:0000313" key="2">
    <source>
        <dbReference type="Proteomes" id="UP000092086"/>
    </source>
</evidence>
<gene>
    <name evidence="1" type="ORF">A5672_24765</name>
</gene>
<evidence type="ECO:0000313" key="1">
    <source>
        <dbReference type="EMBL" id="OBG33189.1"/>
    </source>
</evidence>
<organism evidence="1 2">
    <name type="scientific">Mycobacterium alsense</name>
    <dbReference type="NCBI Taxonomy" id="324058"/>
    <lineage>
        <taxon>Bacteria</taxon>
        <taxon>Bacillati</taxon>
        <taxon>Actinomycetota</taxon>
        <taxon>Actinomycetes</taxon>
        <taxon>Mycobacteriales</taxon>
        <taxon>Mycobacteriaceae</taxon>
        <taxon>Mycobacterium</taxon>
    </lineage>
</organism>
<dbReference type="EMBL" id="LZIT01000240">
    <property type="protein sequence ID" value="OBG33189.1"/>
    <property type="molecule type" value="Genomic_DNA"/>
</dbReference>
<name>A0ABD6NZY1_9MYCO</name>
<proteinExistence type="predicted"/>
<accession>A0ABD6NZY1</accession>
<protein>
    <submittedName>
        <fullName evidence="1">Uncharacterized protein</fullName>
    </submittedName>
</protein>
<dbReference type="Proteomes" id="UP000092086">
    <property type="component" value="Unassembled WGS sequence"/>
</dbReference>
<comment type="caution">
    <text evidence="1">The sequence shown here is derived from an EMBL/GenBank/DDBJ whole genome shotgun (WGS) entry which is preliminary data.</text>
</comment>
<sequence length="104" mass="11621">MRLTGSSLPDGRPETKYEAWRLETGQDSLTRFLAALGLTSLVCDGVGHEARSWLDARTLFTLAQPQLLVADDQTRGYAEASVWRRRDIETWQWERALTAPGGTA</sequence>
<reference evidence="1 2" key="1">
    <citation type="submission" date="2016-06" db="EMBL/GenBank/DDBJ databases">
        <authorList>
            <person name="Sutton G."/>
            <person name="Brinkac L."/>
            <person name="Sanka R."/>
            <person name="Adams M."/>
            <person name="Lau E."/>
            <person name="Sam S."/>
            <person name="Sreng N."/>
            <person name="Him V."/>
            <person name="Kerleguer A."/>
            <person name="Cheng S."/>
        </authorList>
    </citation>
    <scope>NUCLEOTIDE SEQUENCE [LARGE SCALE GENOMIC DNA]</scope>
    <source>
        <strain evidence="1 2">E2978</strain>
    </source>
</reference>
<dbReference type="AlphaFoldDB" id="A0ABD6NZY1"/>